<protein>
    <submittedName>
        <fullName evidence="5">Si:ch211-8c17.2</fullName>
    </submittedName>
</protein>
<keyword evidence="3" id="KW-1133">Transmembrane helix</keyword>
<dbReference type="GO" id="GO:0007166">
    <property type="term" value="P:cell surface receptor signaling pathway"/>
    <property type="evidence" value="ECO:0007669"/>
    <property type="project" value="TreeGrafter"/>
</dbReference>
<dbReference type="SMART" id="SM00408">
    <property type="entry name" value="IGc2"/>
    <property type="match status" value="2"/>
</dbReference>
<dbReference type="Pfam" id="PF13895">
    <property type="entry name" value="Ig_2"/>
    <property type="match status" value="1"/>
</dbReference>
<keyword evidence="3" id="KW-0812">Transmembrane</keyword>
<dbReference type="Proteomes" id="UP000694621">
    <property type="component" value="Unplaced"/>
</dbReference>
<evidence type="ECO:0000313" key="5">
    <source>
        <dbReference type="Ensembl" id="ENSAMXP00005043038.1"/>
    </source>
</evidence>
<sequence length="302" mass="33219">ISDAVTLTVSAKIVLSVSPQNCLTEGDSVTLSCEVRDSSTGWNFNWYKYEFYQRYTSEISRGTGGTYSISPAALRQTGLFWCSAERGEPAFHTKSSNIQHLLITVSSPSVSLIVSPSRSQHFSSDSLSLICEKQRWGSVTGFTCSFSSLSITDTGVYWCESESGGSSNPVNITVHSEDVILESPVHPVTEGDPLTLRCLYRNPKSSYLTTFFYKDDLLLQTSTTEEMIIPTVSKSNEGLYHCKIPEKDKSPQSWISIRGASASEAPFSVLHLLSFSMAASPYLLATIILGVKCYRARGENHL</sequence>
<evidence type="ECO:0000256" key="2">
    <source>
        <dbReference type="ARBA" id="ARBA00023157"/>
    </source>
</evidence>
<reference evidence="5" key="1">
    <citation type="submission" date="2025-08" db="UniProtKB">
        <authorList>
            <consortium name="Ensembl"/>
        </authorList>
    </citation>
    <scope>IDENTIFICATION</scope>
</reference>
<dbReference type="InterPro" id="IPR003598">
    <property type="entry name" value="Ig_sub2"/>
</dbReference>
<dbReference type="GO" id="GO:0006955">
    <property type="term" value="P:immune response"/>
    <property type="evidence" value="ECO:0007669"/>
    <property type="project" value="TreeGrafter"/>
</dbReference>
<dbReference type="Gene3D" id="2.60.40.10">
    <property type="entry name" value="Immunoglobulins"/>
    <property type="match status" value="2"/>
</dbReference>
<dbReference type="PANTHER" id="PTHR11481">
    <property type="entry name" value="IMMUNOGLOBULIN FC RECEPTOR"/>
    <property type="match status" value="1"/>
</dbReference>
<dbReference type="SMART" id="SM00409">
    <property type="entry name" value="IG"/>
    <property type="match status" value="3"/>
</dbReference>
<accession>A0A8B9L338</accession>
<dbReference type="GO" id="GO:0009897">
    <property type="term" value="C:external side of plasma membrane"/>
    <property type="evidence" value="ECO:0007669"/>
    <property type="project" value="TreeGrafter"/>
</dbReference>
<dbReference type="InterPro" id="IPR050488">
    <property type="entry name" value="Ig_Fc_receptor"/>
</dbReference>
<dbReference type="PANTHER" id="PTHR11481:SF64">
    <property type="entry name" value="FC RECEPTOR-LIKE PROTEIN 4"/>
    <property type="match status" value="1"/>
</dbReference>
<dbReference type="Pfam" id="PF13927">
    <property type="entry name" value="Ig_3"/>
    <property type="match status" value="1"/>
</dbReference>
<dbReference type="GO" id="GO:0004888">
    <property type="term" value="F:transmembrane signaling receptor activity"/>
    <property type="evidence" value="ECO:0007669"/>
    <property type="project" value="TreeGrafter"/>
</dbReference>
<feature type="domain" description="Ig-like" evidence="4">
    <location>
        <begin position="169"/>
        <end position="258"/>
    </location>
</feature>
<dbReference type="InterPro" id="IPR003599">
    <property type="entry name" value="Ig_sub"/>
</dbReference>
<keyword evidence="1" id="KW-0732">Signal</keyword>
<dbReference type="AlphaFoldDB" id="A0A8B9L338"/>
<evidence type="ECO:0000313" key="6">
    <source>
        <dbReference type="Proteomes" id="UP000694621"/>
    </source>
</evidence>
<keyword evidence="3" id="KW-0472">Membrane</keyword>
<dbReference type="PROSITE" id="PS50835">
    <property type="entry name" value="IG_LIKE"/>
    <property type="match status" value="2"/>
</dbReference>
<dbReference type="InterPro" id="IPR007110">
    <property type="entry name" value="Ig-like_dom"/>
</dbReference>
<dbReference type="SUPFAM" id="SSF48726">
    <property type="entry name" value="Immunoglobulin"/>
    <property type="match status" value="3"/>
</dbReference>
<evidence type="ECO:0000259" key="4">
    <source>
        <dbReference type="PROSITE" id="PS50835"/>
    </source>
</evidence>
<organism evidence="5 6">
    <name type="scientific">Astyanax mexicanus</name>
    <name type="common">Blind cave fish</name>
    <name type="synonym">Astyanax fasciatus mexicanus</name>
    <dbReference type="NCBI Taxonomy" id="7994"/>
    <lineage>
        <taxon>Eukaryota</taxon>
        <taxon>Metazoa</taxon>
        <taxon>Chordata</taxon>
        <taxon>Craniata</taxon>
        <taxon>Vertebrata</taxon>
        <taxon>Euteleostomi</taxon>
        <taxon>Actinopterygii</taxon>
        <taxon>Neopterygii</taxon>
        <taxon>Teleostei</taxon>
        <taxon>Ostariophysi</taxon>
        <taxon>Characiformes</taxon>
        <taxon>Characoidei</taxon>
        <taxon>Acestrorhamphidae</taxon>
        <taxon>Acestrorhamphinae</taxon>
        <taxon>Astyanax</taxon>
    </lineage>
</organism>
<feature type="transmembrane region" description="Helical" evidence="3">
    <location>
        <begin position="269"/>
        <end position="291"/>
    </location>
</feature>
<dbReference type="Ensembl" id="ENSAMXT00005046794.1">
    <property type="protein sequence ID" value="ENSAMXP00005043038.1"/>
    <property type="gene ID" value="ENSAMXG00005020049.1"/>
</dbReference>
<evidence type="ECO:0000256" key="1">
    <source>
        <dbReference type="ARBA" id="ARBA00022729"/>
    </source>
</evidence>
<dbReference type="InterPro" id="IPR013783">
    <property type="entry name" value="Ig-like_fold"/>
</dbReference>
<keyword evidence="2" id="KW-1015">Disulfide bond</keyword>
<dbReference type="InterPro" id="IPR036179">
    <property type="entry name" value="Ig-like_dom_sf"/>
</dbReference>
<evidence type="ECO:0000256" key="3">
    <source>
        <dbReference type="SAM" id="Phobius"/>
    </source>
</evidence>
<feature type="domain" description="Ig-like" evidence="4">
    <location>
        <begin position="11"/>
        <end position="99"/>
    </location>
</feature>
<proteinExistence type="predicted"/>
<name>A0A8B9L338_ASTMX</name>